<keyword evidence="2" id="KW-1185">Reference proteome</keyword>
<gene>
    <name evidence="1" type="ORF">LSAA_2649</name>
</gene>
<dbReference type="EMBL" id="HG994589">
    <property type="protein sequence ID" value="CAF2796479.1"/>
    <property type="molecule type" value="Genomic_DNA"/>
</dbReference>
<dbReference type="AlphaFoldDB" id="A0A7R8CEI5"/>
<dbReference type="Proteomes" id="UP000675881">
    <property type="component" value="Chromosome 10"/>
</dbReference>
<dbReference type="PANTHER" id="PTHR45749">
    <property type="match status" value="1"/>
</dbReference>
<protein>
    <submittedName>
        <fullName evidence="1">(salmon louse) hypothetical protein</fullName>
    </submittedName>
</protein>
<accession>A0A7R8CEI5</accession>
<organism evidence="1 2">
    <name type="scientific">Lepeophtheirus salmonis</name>
    <name type="common">Salmon louse</name>
    <name type="synonym">Caligus salmonis</name>
    <dbReference type="NCBI Taxonomy" id="72036"/>
    <lineage>
        <taxon>Eukaryota</taxon>
        <taxon>Metazoa</taxon>
        <taxon>Ecdysozoa</taxon>
        <taxon>Arthropoda</taxon>
        <taxon>Crustacea</taxon>
        <taxon>Multicrustacea</taxon>
        <taxon>Hexanauplia</taxon>
        <taxon>Copepoda</taxon>
        <taxon>Siphonostomatoida</taxon>
        <taxon>Caligidae</taxon>
        <taxon>Lepeophtheirus</taxon>
    </lineage>
</organism>
<name>A0A7R8CEI5_LEPSM</name>
<evidence type="ECO:0000313" key="2">
    <source>
        <dbReference type="Proteomes" id="UP000675881"/>
    </source>
</evidence>
<dbReference type="PANTHER" id="PTHR45749:SF21">
    <property type="entry name" value="DUF4371 DOMAIN-CONTAINING PROTEIN"/>
    <property type="match status" value="1"/>
</dbReference>
<proteinExistence type="predicted"/>
<sequence>MLSQSLNEVIDILGTEVRRMIINKMNAAGMLGISADTTPNPSRYDQMTVVARYVKDMTPYKRFLSLKHGKSKTGEDTAKDIISVILKNQLDTNNIVPQS</sequence>
<evidence type="ECO:0000313" key="1">
    <source>
        <dbReference type="EMBL" id="CAF2796479.1"/>
    </source>
</evidence>
<reference evidence="1" key="1">
    <citation type="submission" date="2021-02" db="EMBL/GenBank/DDBJ databases">
        <authorList>
            <person name="Bekaert M."/>
        </authorList>
    </citation>
    <scope>NUCLEOTIDE SEQUENCE</scope>
    <source>
        <strain evidence="1">IoA-00</strain>
    </source>
</reference>